<sequence>MATVQTIVEPFRPYNSTCGYCKSNRNTNFQSASLQAYHMSCSVYQRMIDRGWRRSGLFCYKPDLKRSCCPQYTIRLDATEFEASKSQRKLINRWNRFVFGGDSGAGEDTAISRPRKGKGSSNEPQFVLEDAIHASENALNDPAHVFEVTLEPSSYSDEKFALFQSYEKHIHKNPGKISEDFKRFLVETPLQREPIPYPSTPPAHLPSHYGSYHQLYRLDGRLVAVGVIDILPGCVSSVYFMWEKEYEKLSLGKLSALREISLAKEFHDAGVPQLKHLYMGYYIYTCQKMKYKGEYSPSFLADPEDFTWHPLPACQRELDRFRYACFAHPEHSLEGPPPSLGIEPPPKIPEKNLSHVRYFIGTREDPSRVVPVTKSKYWKNQMSREGLLYVVEHLGVDLSQDVLFLP</sequence>
<comment type="caution">
    <text evidence="7">The sequence shown here is derived from an EMBL/GenBank/DDBJ whole genome shotgun (WGS) entry which is preliminary data.</text>
</comment>
<keyword evidence="3 7" id="KW-0808">Transferase</keyword>
<accession>A0AAD4LDA0</accession>
<evidence type="ECO:0000313" key="7">
    <source>
        <dbReference type="EMBL" id="KAH8988577.1"/>
    </source>
</evidence>
<evidence type="ECO:0000256" key="1">
    <source>
        <dbReference type="ARBA" id="ARBA00009991"/>
    </source>
</evidence>
<dbReference type="Pfam" id="PF04376">
    <property type="entry name" value="ATE_N"/>
    <property type="match status" value="1"/>
</dbReference>
<dbReference type="SUPFAM" id="SSF55729">
    <property type="entry name" value="Acyl-CoA N-acyltransferases (Nat)"/>
    <property type="match status" value="1"/>
</dbReference>
<dbReference type="Proteomes" id="UP001201163">
    <property type="component" value="Unassembled WGS sequence"/>
</dbReference>
<gene>
    <name evidence="7" type="ORF">EDB92DRAFT_2010599</name>
</gene>
<evidence type="ECO:0000259" key="6">
    <source>
        <dbReference type="Pfam" id="PF04377"/>
    </source>
</evidence>
<reference evidence="7" key="1">
    <citation type="submission" date="2022-01" db="EMBL/GenBank/DDBJ databases">
        <title>Comparative genomics reveals a dynamic genome evolution in the ectomycorrhizal milk-cap (Lactarius) mushrooms.</title>
        <authorList>
            <consortium name="DOE Joint Genome Institute"/>
            <person name="Lebreton A."/>
            <person name="Tang N."/>
            <person name="Kuo A."/>
            <person name="LaButti K."/>
            <person name="Drula E."/>
            <person name="Barry K."/>
            <person name="Clum A."/>
            <person name="Lipzen A."/>
            <person name="Mousain D."/>
            <person name="Ng V."/>
            <person name="Wang R."/>
            <person name="Wang X."/>
            <person name="Dai Y."/>
            <person name="Henrissat B."/>
            <person name="Grigoriev I.V."/>
            <person name="Guerin-Laguette A."/>
            <person name="Yu F."/>
            <person name="Martin F.M."/>
        </authorList>
    </citation>
    <scope>NUCLEOTIDE SEQUENCE</scope>
    <source>
        <strain evidence="7">QP</strain>
    </source>
</reference>
<proteinExistence type="inferred from homology"/>
<dbReference type="Pfam" id="PF04377">
    <property type="entry name" value="ATE_C"/>
    <property type="match status" value="1"/>
</dbReference>
<evidence type="ECO:0000259" key="5">
    <source>
        <dbReference type="Pfam" id="PF04376"/>
    </source>
</evidence>
<evidence type="ECO:0000313" key="8">
    <source>
        <dbReference type="Proteomes" id="UP001201163"/>
    </source>
</evidence>
<feature type="domain" description="N-end rule aminoacyl transferase C-terminal" evidence="6">
    <location>
        <begin position="158"/>
        <end position="300"/>
    </location>
</feature>
<dbReference type="EMBL" id="JAKELL010000041">
    <property type="protein sequence ID" value="KAH8988577.1"/>
    <property type="molecule type" value="Genomic_DNA"/>
</dbReference>
<evidence type="ECO:0000256" key="2">
    <source>
        <dbReference type="ARBA" id="ARBA00012025"/>
    </source>
</evidence>
<dbReference type="AlphaFoldDB" id="A0AAD4LDA0"/>
<evidence type="ECO:0000256" key="3">
    <source>
        <dbReference type="ARBA" id="ARBA00022679"/>
    </source>
</evidence>
<dbReference type="InterPro" id="IPR007471">
    <property type="entry name" value="N-end_Aminoacyl_Trfase_N"/>
</dbReference>
<dbReference type="EC" id="2.3.2.8" evidence="2"/>
<dbReference type="PANTHER" id="PTHR21367:SF1">
    <property type="entry name" value="ARGINYL-TRNA--PROTEIN TRANSFERASE 1"/>
    <property type="match status" value="1"/>
</dbReference>
<dbReference type="PANTHER" id="PTHR21367">
    <property type="entry name" value="ARGININE-TRNA-PROTEIN TRANSFERASE 1"/>
    <property type="match status" value="1"/>
</dbReference>
<keyword evidence="4" id="KW-0012">Acyltransferase</keyword>
<dbReference type="InterPro" id="IPR030700">
    <property type="entry name" value="N-end_Aminoacyl_Trfase"/>
</dbReference>
<organism evidence="7 8">
    <name type="scientific">Lactarius akahatsu</name>
    <dbReference type="NCBI Taxonomy" id="416441"/>
    <lineage>
        <taxon>Eukaryota</taxon>
        <taxon>Fungi</taxon>
        <taxon>Dikarya</taxon>
        <taxon>Basidiomycota</taxon>
        <taxon>Agaricomycotina</taxon>
        <taxon>Agaricomycetes</taxon>
        <taxon>Russulales</taxon>
        <taxon>Russulaceae</taxon>
        <taxon>Lactarius</taxon>
    </lineage>
</organism>
<dbReference type="GO" id="GO:0005737">
    <property type="term" value="C:cytoplasm"/>
    <property type="evidence" value="ECO:0007669"/>
    <property type="project" value="TreeGrafter"/>
</dbReference>
<comment type="similarity">
    <text evidence="1">Belongs to the R-transferase family.</text>
</comment>
<dbReference type="InterPro" id="IPR007472">
    <property type="entry name" value="N-end_Aminoacyl_Trfase_C"/>
</dbReference>
<keyword evidence="8" id="KW-1185">Reference proteome</keyword>
<name>A0AAD4LDA0_9AGAM</name>
<evidence type="ECO:0000256" key="4">
    <source>
        <dbReference type="ARBA" id="ARBA00023315"/>
    </source>
</evidence>
<dbReference type="GO" id="GO:0004057">
    <property type="term" value="F:arginyl-tRNA--protein transferase activity"/>
    <property type="evidence" value="ECO:0007669"/>
    <property type="project" value="UniProtKB-EC"/>
</dbReference>
<dbReference type="InterPro" id="IPR016181">
    <property type="entry name" value="Acyl_CoA_acyltransferase"/>
</dbReference>
<protein>
    <recommendedName>
        <fullName evidence="2">arginyltransferase</fullName>
        <ecNumber evidence="2">2.3.2.8</ecNumber>
    </recommendedName>
</protein>
<feature type="domain" description="N-end aminoacyl transferase N-terminal" evidence="5">
    <location>
        <begin position="16"/>
        <end position="89"/>
    </location>
</feature>